<protein>
    <submittedName>
        <fullName evidence="2">Uncharacterized protein</fullName>
    </submittedName>
</protein>
<organism evidence="2 3">
    <name type="scientific">Hymenobacter rigui</name>
    <dbReference type="NCBI Taxonomy" id="334424"/>
    <lineage>
        <taxon>Bacteria</taxon>
        <taxon>Pseudomonadati</taxon>
        <taxon>Bacteroidota</taxon>
        <taxon>Cytophagia</taxon>
        <taxon>Cytophagales</taxon>
        <taxon>Hymenobacteraceae</taxon>
        <taxon>Hymenobacter</taxon>
    </lineage>
</organism>
<name>A0A428KUY4_9BACT</name>
<gene>
    <name evidence="2" type="ORF">EI291_06860</name>
</gene>
<dbReference type="SUPFAM" id="SSF48452">
    <property type="entry name" value="TPR-like"/>
    <property type="match status" value="1"/>
</dbReference>
<feature type="region of interest" description="Disordered" evidence="1">
    <location>
        <begin position="145"/>
        <end position="274"/>
    </location>
</feature>
<accession>A0A428KUY4</accession>
<dbReference type="InterPro" id="IPR011990">
    <property type="entry name" value="TPR-like_helical_dom_sf"/>
</dbReference>
<reference evidence="2 3" key="1">
    <citation type="submission" date="2018-12" db="EMBL/GenBank/DDBJ databases">
        <authorList>
            <person name="Feng G."/>
            <person name="Zhu H."/>
        </authorList>
    </citation>
    <scope>NUCLEOTIDE SEQUENCE [LARGE SCALE GENOMIC DNA]</scope>
    <source>
        <strain evidence="2 3">KCTC 12533</strain>
    </source>
</reference>
<comment type="caution">
    <text evidence="2">The sequence shown here is derived from an EMBL/GenBank/DDBJ whole genome shotgun (WGS) entry which is preliminary data.</text>
</comment>
<evidence type="ECO:0000256" key="1">
    <source>
        <dbReference type="SAM" id="MobiDB-lite"/>
    </source>
</evidence>
<feature type="region of interest" description="Disordered" evidence="1">
    <location>
        <begin position="302"/>
        <end position="321"/>
    </location>
</feature>
<feature type="compositionally biased region" description="Basic and acidic residues" evidence="1">
    <location>
        <begin position="312"/>
        <end position="321"/>
    </location>
</feature>
<evidence type="ECO:0000313" key="3">
    <source>
        <dbReference type="Proteomes" id="UP000273500"/>
    </source>
</evidence>
<feature type="compositionally biased region" description="Polar residues" evidence="1">
    <location>
        <begin position="262"/>
        <end position="274"/>
    </location>
</feature>
<sequence length="321" mass="34332">MRSLLIGGVVLLGTWGGFTRIHERNAAVQRGTQAYLSKHYPEAAAAYKQAALTLRATSEAVWLNLAHATLRAGQPAEARGYYNRLSTSKQAATRSIAFQQLSYIAAQKADYAQALGLARQALLANPANADARYNYELLRELLNQQSARPQLPPPGTDGGPGNEGAEKKTPQPQAGTDKPGQLNDQTRDPRTAPQARPDAQGQRNPDEPSTQPGASANGNIQPGSGQKQQVAQGSQPGAVRGLSNEEGGPEAVGGNSRRGGTETASNAEANLQTQRARLQQMNLSPGQARQLLEALHATEQQYLQQLPRKATKPADRTRPGW</sequence>
<dbReference type="AlphaFoldDB" id="A0A428KUY4"/>
<dbReference type="Gene3D" id="1.25.40.10">
    <property type="entry name" value="Tetratricopeptide repeat domain"/>
    <property type="match status" value="1"/>
</dbReference>
<evidence type="ECO:0000313" key="2">
    <source>
        <dbReference type="EMBL" id="RSK50360.1"/>
    </source>
</evidence>
<proteinExistence type="predicted"/>
<dbReference type="RefSeq" id="WP_125419054.1">
    <property type="nucleotide sequence ID" value="NZ_RWIT01000002.1"/>
</dbReference>
<keyword evidence="3" id="KW-1185">Reference proteome</keyword>
<dbReference type="OrthoDB" id="597471at2"/>
<dbReference type="Proteomes" id="UP000273500">
    <property type="component" value="Unassembled WGS sequence"/>
</dbReference>
<dbReference type="EMBL" id="RWIT01000002">
    <property type="protein sequence ID" value="RSK50360.1"/>
    <property type="molecule type" value="Genomic_DNA"/>
</dbReference>
<feature type="compositionally biased region" description="Polar residues" evidence="1">
    <location>
        <begin position="201"/>
        <end position="235"/>
    </location>
</feature>